<gene>
    <name evidence="1" type="ORF">QQ020_17160</name>
</gene>
<dbReference type="Proteomes" id="UP001172083">
    <property type="component" value="Unassembled WGS sequence"/>
</dbReference>
<organism evidence="1 2">
    <name type="scientific">Agaribacillus aureus</name>
    <dbReference type="NCBI Taxonomy" id="3051825"/>
    <lineage>
        <taxon>Bacteria</taxon>
        <taxon>Pseudomonadati</taxon>
        <taxon>Bacteroidota</taxon>
        <taxon>Cytophagia</taxon>
        <taxon>Cytophagales</taxon>
        <taxon>Splendidivirgaceae</taxon>
        <taxon>Agaribacillus</taxon>
    </lineage>
</organism>
<sequence>MFGLFKKKLDDGKKTNLPELYDLDDKPLQVGDTVESLRYELGKSKIVLEDGQYYYESIATGKKVIWLKMVDAITEKQKVKKLET</sequence>
<proteinExistence type="predicted"/>
<dbReference type="EMBL" id="JAUJEB010000004">
    <property type="protein sequence ID" value="MDN5213806.1"/>
    <property type="molecule type" value="Genomic_DNA"/>
</dbReference>
<protein>
    <submittedName>
        <fullName evidence="1">Uncharacterized protein</fullName>
    </submittedName>
</protein>
<reference evidence="1" key="1">
    <citation type="submission" date="2023-06" db="EMBL/GenBank/DDBJ databases">
        <title>Genomic of Agaribacillus aureum.</title>
        <authorList>
            <person name="Wang G."/>
        </authorList>
    </citation>
    <scope>NUCLEOTIDE SEQUENCE</scope>
    <source>
        <strain evidence="1">BMA12</strain>
    </source>
</reference>
<evidence type="ECO:0000313" key="2">
    <source>
        <dbReference type="Proteomes" id="UP001172083"/>
    </source>
</evidence>
<comment type="caution">
    <text evidence="1">The sequence shown here is derived from an EMBL/GenBank/DDBJ whole genome shotgun (WGS) entry which is preliminary data.</text>
</comment>
<accession>A0ABT8L9N5</accession>
<name>A0ABT8L9N5_9BACT</name>
<evidence type="ECO:0000313" key="1">
    <source>
        <dbReference type="EMBL" id="MDN5213806.1"/>
    </source>
</evidence>
<dbReference type="RefSeq" id="WP_346759147.1">
    <property type="nucleotide sequence ID" value="NZ_JAUJEB010000004.1"/>
</dbReference>
<keyword evidence="2" id="KW-1185">Reference proteome</keyword>